<feature type="transmembrane region" description="Helical" evidence="5">
    <location>
        <begin position="349"/>
        <end position="366"/>
    </location>
</feature>
<dbReference type="RefSeq" id="WP_137611761.1">
    <property type="nucleotide sequence ID" value="NZ_BJDF01000013.1"/>
</dbReference>
<proteinExistence type="predicted"/>
<dbReference type="PANTHER" id="PTHR43424">
    <property type="entry name" value="LOCUS PUTATIVE PROTEIN 1-RELATED"/>
    <property type="match status" value="1"/>
</dbReference>
<organism evidence="6 7">
    <name type="scientific">Companilactobacillus huachuanensis</name>
    <dbReference type="NCBI Taxonomy" id="2559914"/>
    <lineage>
        <taxon>Bacteria</taxon>
        <taxon>Bacillati</taxon>
        <taxon>Bacillota</taxon>
        <taxon>Bacilli</taxon>
        <taxon>Lactobacillales</taxon>
        <taxon>Lactobacillaceae</taxon>
        <taxon>Companilactobacillus</taxon>
    </lineage>
</organism>
<name>A0ABW1RPW5_9LACO</name>
<evidence type="ECO:0000256" key="2">
    <source>
        <dbReference type="ARBA" id="ARBA00022692"/>
    </source>
</evidence>
<feature type="transmembrane region" description="Helical" evidence="5">
    <location>
        <begin position="204"/>
        <end position="223"/>
    </location>
</feature>
<evidence type="ECO:0000256" key="1">
    <source>
        <dbReference type="ARBA" id="ARBA00004141"/>
    </source>
</evidence>
<keyword evidence="7" id="KW-1185">Reference proteome</keyword>
<dbReference type="PANTHER" id="PTHR43424:SF1">
    <property type="entry name" value="LOCUS PUTATIVE PROTEIN 1-RELATED"/>
    <property type="match status" value="1"/>
</dbReference>
<sequence>MRVVKNYLYNAFYQVFILIVPLITTPYLARVLGPKGVGINAYTNSIVQYFILFGSIGVSLYGNRQIAFVRDDQAKLTKTFYEIFLLRLGMILIAGLVFGVFILWTPEYKLFYLMQAVSLLAAAFDISWFFIGVENFAVTVLRSLVIRILTLISIFMFVKTANDLATYILILSLSLLFGNLLLFPSLSKYLGKISFKTLRLGRHFWPAMVLFIPQIATQIYLVLNKTMLGSMISIQSAGYFDQSDKMIKVVLAIVTATGTVMLPHVAHAFAKGDHEKTRECLYQSFSFVTALSVPMTFGLAAVTSKFVPLFFTQQFISVAPIMMIESVVILLIAWSNALGLQYLLPTKQNRAFSISVIIGAVVNLIVNIPLIMLYGAIGAAIATVISEVAVTGYQMWSVRKQISYRQLFSDIHKYLLAGILMFGVIFKLDSVLASSCFALIGEIFIGVVVYLILIVIFKVELVNKLRKRLKHAEED</sequence>
<accession>A0ABW1RPW5</accession>
<keyword evidence="2 5" id="KW-0812">Transmembrane</keyword>
<evidence type="ECO:0000313" key="6">
    <source>
        <dbReference type="EMBL" id="MFC6177409.1"/>
    </source>
</evidence>
<feature type="transmembrane region" description="Helical" evidence="5">
    <location>
        <begin position="140"/>
        <end position="158"/>
    </location>
</feature>
<feature type="transmembrane region" description="Helical" evidence="5">
    <location>
        <begin position="315"/>
        <end position="337"/>
    </location>
</feature>
<evidence type="ECO:0000313" key="7">
    <source>
        <dbReference type="Proteomes" id="UP001596288"/>
    </source>
</evidence>
<evidence type="ECO:0000256" key="4">
    <source>
        <dbReference type="ARBA" id="ARBA00023136"/>
    </source>
</evidence>
<feature type="transmembrane region" description="Helical" evidence="5">
    <location>
        <begin position="84"/>
        <end position="104"/>
    </location>
</feature>
<feature type="transmembrane region" description="Helical" evidence="5">
    <location>
        <begin position="372"/>
        <end position="393"/>
    </location>
</feature>
<feature type="transmembrane region" description="Helical" evidence="5">
    <location>
        <begin position="41"/>
        <end position="63"/>
    </location>
</feature>
<dbReference type="Pfam" id="PF01943">
    <property type="entry name" value="Polysacc_synt"/>
    <property type="match status" value="1"/>
</dbReference>
<feature type="transmembrane region" description="Helical" evidence="5">
    <location>
        <begin position="110"/>
        <end position="133"/>
    </location>
</feature>
<feature type="transmembrane region" description="Helical" evidence="5">
    <location>
        <begin position="281"/>
        <end position="303"/>
    </location>
</feature>
<feature type="transmembrane region" description="Helical" evidence="5">
    <location>
        <begin position="164"/>
        <end position="183"/>
    </location>
</feature>
<dbReference type="Proteomes" id="UP001596288">
    <property type="component" value="Unassembled WGS sequence"/>
</dbReference>
<feature type="transmembrane region" description="Helical" evidence="5">
    <location>
        <begin position="439"/>
        <end position="461"/>
    </location>
</feature>
<keyword evidence="3 5" id="KW-1133">Transmembrane helix</keyword>
<feature type="transmembrane region" description="Helical" evidence="5">
    <location>
        <begin position="414"/>
        <end position="433"/>
    </location>
</feature>
<keyword evidence="4 5" id="KW-0472">Membrane</keyword>
<dbReference type="EMBL" id="JBHSSF010000031">
    <property type="protein sequence ID" value="MFC6177409.1"/>
    <property type="molecule type" value="Genomic_DNA"/>
</dbReference>
<feature type="transmembrane region" description="Helical" evidence="5">
    <location>
        <begin position="7"/>
        <end position="29"/>
    </location>
</feature>
<dbReference type="InterPro" id="IPR002797">
    <property type="entry name" value="Polysacc_synth"/>
</dbReference>
<comment type="caution">
    <text evidence="6">The sequence shown here is derived from an EMBL/GenBank/DDBJ whole genome shotgun (WGS) entry which is preliminary data.</text>
</comment>
<gene>
    <name evidence="6" type="ORF">ACFQAV_11190</name>
</gene>
<evidence type="ECO:0000256" key="3">
    <source>
        <dbReference type="ARBA" id="ARBA00022989"/>
    </source>
</evidence>
<reference evidence="7" key="1">
    <citation type="journal article" date="2019" name="Int. J. Syst. Evol. Microbiol.">
        <title>The Global Catalogue of Microorganisms (GCM) 10K type strain sequencing project: providing services to taxonomists for standard genome sequencing and annotation.</title>
        <authorList>
            <consortium name="The Broad Institute Genomics Platform"/>
            <consortium name="The Broad Institute Genome Sequencing Center for Infectious Disease"/>
            <person name="Wu L."/>
            <person name="Ma J."/>
        </authorList>
    </citation>
    <scope>NUCLEOTIDE SEQUENCE [LARGE SCALE GENOMIC DNA]</scope>
    <source>
        <strain evidence="7">CCM 8927</strain>
    </source>
</reference>
<comment type="subcellular location">
    <subcellularLocation>
        <location evidence="1">Membrane</location>
        <topology evidence="1">Multi-pass membrane protein</topology>
    </subcellularLocation>
</comment>
<protein>
    <submittedName>
        <fullName evidence="6">Polysaccharide biosynthesis C-terminal domain-containing protein</fullName>
    </submittedName>
</protein>
<feature type="transmembrane region" description="Helical" evidence="5">
    <location>
        <begin position="249"/>
        <end position="269"/>
    </location>
</feature>
<dbReference type="InterPro" id="IPR052556">
    <property type="entry name" value="PolySynth_Transporter"/>
</dbReference>
<evidence type="ECO:0000256" key="5">
    <source>
        <dbReference type="SAM" id="Phobius"/>
    </source>
</evidence>